<keyword evidence="8 15" id="KW-0812">Transmembrane</keyword>
<evidence type="ECO:0000256" key="3">
    <source>
        <dbReference type="ARBA" id="ARBA00012438"/>
    </source>
</evidence>
<dbReference type="Pfam" id="PF02518">
    <property type="entry name" value="HATPase_c"/>
    <property type="match status" value="1"/>
</dbReference>
<gene>
    <name evidence="18" type="primary">envZ_17</name>
    <name evidence="18" type="ORF">GALL_266940</name>
</gene>
<evidence type="ECO:0000256" key="7">
    <source>
        <dbReference type="ARBA" id="ARBA00022679"/>
    </source>
</evidence>
<protein>
    <recommendedName>
        <fullName evidence="3">histidine kinase</fullName>
        <ecNumber evidence="3">2.7.13.3</ecNumber>
    </recommendedName>
</protein>
<keyword evidence="6" id="KW-0597">Phosphoprotein</keyword>
<dbReference type="CDD" id="cd00075">
    <property type="entry name" value="HATPase"/>
    <property type="match status" value="1"/>
</dbReference>
<comment type="subcellular location">
    <subcellularLocation>
        <location evidence="2">Cell inner membrane</location>
        <topology evidence="2">Multi-pass membrane protein</topology>
    </subcellularLocation>
</comment>
<dbReference type="PANTHER" id="PTHR44936:SF5">
    <property type="entry name" value="SENSOR HISTIDINE KINASE ENVZ"/>
    <property type="match status" value="1"/>
</dbReference>
<keyword evidence="13" id="KW-0902">Two-component regulatory system</keyword>
<evidence type="ECO:0000256" key="13">
    <source>
        <dbReference type="ARBA" id="ARBA00023012"/>
    </source>
</evidence>
<dbReference type="InterPro" id="IPR004358">
    <property type="entry name" value="Sig_transdc_His_kin-like_C"/>
</dbReference>
<evidence type="ECO:0000256" key="6">
    <source>
        <dbReference type="ARBA" id="ARBA00022553"/>
    </source>
</evidence>
<feature type="transmembrane region" description="Helical" evidence="15">
    <location>
        <begin position="12"/>
        <end position="31"/>
    </location>
</feature>
<dbReference type="SUPFAM" id="SSF47384">
    <property type="entry name" value="Homodimeric domain of signal transducing histidine kinase"/>
    <property type="match status" value="1"/>
</dbReference>
<keyword evidence="11" id="KW-0067">ATP-binding</keyword>
<keyword evidence="5" id="KW-0997">Cell inner membrane</keyword>
<keyword evidence="4" id="KW-1003">Cell membrane</keyword>
<sequence length="446" mass="48313">MRAFFGSMLGRVFFLLVGGVLASAALTLYFFQGEQQEFLDQLRNLRAEERIEQLTLMLDQVPAATRPQVLAAASRNGILAGYAGAATVGSADADFVDDLKARLGDDRKILAWLGRGAQCQPLAGASGDRCEITQLSLKDGTALRFLVLLRRPDYVGPALERTQRRQHQLAYLVFFLVCLCLLAYAVASFTTKPLQRLALAARNLGRDIDHPPLVVHGTNEVRHAAGAFNAMQAQIRSFIRERTQMLAAITHDLQTPLTRARLRLEKVADRELRDKLVGDLAAMEGMIRDGLDLATSTTSREATQRMDFDSIVDSVCADAVEAGQDVAVTGLTRAFVLTRPNAMRRCLTNLIDNAVHYGARARLAASTDGSKVIVEVRDSGPGIPEDRLEAVFEAFFRLEGSRSRDTGGTGIGLTIARNIAVQHGGTLTLANGAAGGLVARLELPCA</sequence>
<evidence type="ECO:0000256" key="14">
    <source>
        <dbReference type="ARBA" id="ARBA00023136"/>
    </source>
</evidence>
<evidence type="ECO:0000256" key="15">
    <source>
        <dbReference type="SAM" id="Phobius"/>
    </source>
</evidence>
<dbReference type="PRINTS" id="PR00344">
    <property type="entry name" value="BCTRLSENSOR"/>
</dbReference>
<feature type="transmembrane region" description="Helical" evidence="15">
    <location>
        <begin position="169"/>
        <end position="187"/>
    </location>
</feature>
<keyword evidence="7 18" id="KW-0808">Transferase</keyword>
<evidence type="ECO:0000256" key="11">
    <source>
        <dbReference type="ARBA" id="ARBA00022840"/>
    </source>
</evidence>
<dbReference type="InterPro" id="IPR050980">
    <property type="entry name" value="2C_sensor_his_kinase"/>
</dbReference>
<dbReference type="GO" id="GO:0000155">
    <property type="term" value="F:phosphorelay sensor kinase activity"/>
    <property type="evidence" value="ECO:0007669"/>
    <property type="project" value="InterPro"/>
</dbReference>
<evidence type="ECO:0000256" key="10">
    <source>
        <dbReference type="ARBA" id="ARBA00022777"/>
    </source>
</evidence>
<feature type="domain" description="HAMP" evidence="17">
    <location>
        <begin position="188"/>
        <end position="240"/>
    </location>
</feature>
<evidence type="ECO:0000313" key="18">
    <source>
        <dbReference type="EMBL" id="OIQ91420.1"/>
    </source>
</evidence>
<keyword evidence="12 15" id="KW-1133">Transmembrane helix</keyword>
<dbReference type="InterPro" id="IPR003660">
    <property type="entry name" value="HAMP_dom"/>
</dbReference>
<dbReference type="InterPro" id="IPR036097">
    <property type="entry name" value="HisK_dim/P_sf"/>
</dbReference>
<evidence type="ECO:0000256" key="12">
    <source>
        <dbReference type="ARBA" id="ARBA00022989"/>
    </source>
</evidence>
<reference evidence="18" key="1">
    <citation type="submission" date="2016-10" db="EMBL/GenBank/DDBJ databases">
        <title>Sequence of Gallionella enrichment culture.</title>
        <authorList>
            <person name="Poehlein A."/>
            <person name="Muehling M."/>
            <person name="Daniel R."/>
        </authorList>
    </citation>
    <scope>NUCLEOTIDE SEQUENCE</scope>
</reference>
<organism evidence="18">
    <name type="scientific">mine drainage metagenome</name>
    <dbReference type="NCBI Taxonomy" id="410659"/>
    <lineage>
        <taxon>unclassified sequences</taxon>
        <taxon>metagenomes</taxon>
        <taxon>ecological metagenomes</taxon>
    </lineage>
</organism>
<keyword evidence="14 15" id="KW-0472">Membrane</keyword>
<dbReference type="PROSITE" id="PS50885">
    <property type="entry name" value="HAMP"/>
    <property type="match status" value="1"/>
</dbReference>
<keyword evidence="9" id="KW-0547">Nucleotide-binding</keyword>
<evidence type="ECO:0000256" key="5">
    <source>
        <dbReference type="ARBA" id="ARBA00022519"/>
    </source>
</evidence>
<evidence type="ECO:0000256" key="2">
    <source>
        <dbReference type="ARBA" id="ARBA00004429"/>
    </source>
</evidence>
<dbReference type="EMBL" id="MLJW01000260">
    <property type="protein sequence ID" value="OIQ91420.1"/>
    <property type="molecule type" value="Genomic_DNA"/>
</dbReference>
<dbReference type="PANTHER" id="PTHR44936">
    <property type="entry name" value="SENSOR PROTEIN CREC"/>
    <property type="match status" value="1"/>
</dbReference>
<dbReference type="PROSITE" id="PS50109">
    <property type="entry name" value="HIS_KIN"/>
    <property type="match status" value="1"/>
</dbReference>
<dbReference type="Gene3D" id="1.10.287.130">
    <property type="match status" value="1"/>
</dbReference>
<dbReference type="Gene3D" id="3.30.565.10">
    <property type="entry name" value="Histidine kinase-like ATPase, C-terminal domain"/>
    <property type="match status" value="1"/>
</dbReference>
<proteinExistence type="predicted"/>
<name>A0A1J5RH33_9ZZZZ</name>
<evidence type="ECO:0000256" key="4">
    <source>
        <dbReference type="ARBA" id="ARBA00022475"/>
    </source>
</evidence>
<dbReference type="AlphaFoldDB" id="A0A1J5RH33"/>
<evidence type="ECO:0000256" key="8">
    <source>
        <dbReference type="ARBA" id="ARBA00022692"/>
    </source>
</evidence>
<evidence type="ECO:0000259" key="17">
    <source>
        <dbReference type="PROSITE" id="PS50885"/>
    </source>
</evidence>
<evidence type="ECO:0000256" key="1">
    <source>
        <dbReference type="ARBA" id="ARBA00000085"/>
    </source>
</evidence>
<dbReference type="GO" id="GO:0005886">
    <property type="term" value="C:plasma membrane"/>
    <property type="evidence" value="ECO:0007669"/>
    <property type="project" value="UniProtKB-SubCell"/>
</dbReference>
<dbReference type="InterPro" id="IPR003594">
    <property type="entry name" value="HATPase_dom"/>
</dbReference>
<dbReference type="SMART" id="SM00304">
    <property type="entry name" value="HAMP"/>
    <property type="match status" value="1"/>
</dbReference>
<comment type="catalytic activity">
    <reaction evidence="1">
        <text>ATP + protein L-histidine = ADP + protein N-phospho-L-histidine.</text>
        <dbReference type="EC" id="2.7.13.3"/>
    </reaction>
</comment>
<keyword evidence="10" id="KW-0418">Kinase</keyword>
<dbReference type="CDD" id="cd00082">
    <property type="entry name" value="HisKA"/>
    <property type="match status" value="1"/>
</dbReference>
<dbReference type="SMART" id="SM00387">
    <property type="entry name" value="HATPase_c"/>
    <property type="match status" value="1"/>
</dbReference>
<dbReference type="EC" id="2.7.13.3" evidence="3"/>
<dbReference type="InterPro" id="IPR005467">
    <property type="entry name" value="His_kinase_dom"/>
</dbReference>
<dbReference type="CDD" id="cd06225">
    <property type="entry name" value="HAMP"/>
    <property type="match status" value="1"/>
</dbReference>
<dbReference type="GO" id="GO:0005524">
    <property type="term" value="F:ATP binding"/>
    <property type="evidence" value="ECO:0007669"/>
    <property type="project" value="UniProtKB-KW"/>
</dbReference>
<dbReference type="InterPro" id="IPR036890">
    <property type="entry name" value="HATPase_C_sf"/>
</dbReference>
<comment type="caution">
    <text evidence="18">The sequence shown here is derived from an EMBL/GenBank/DDBJ whole genome shotgun (WGS) entry which is preliminary data.</text>
</comment>
<accession>A0A1J5RH33</accession>
<evidence type="ECO:0000259" key="16">
    <source>
        <dbReference type="PROSITE" id="PS50109"/>
    </source>
</evidence>
<dbReference type="Pfam" id="PF00672">
    <property type="entry name" value="HAMP"/>
    <property type="match status" value="1"/>
</dbReference>
<evidence type="ECO:0000256" key="9">
    <source>
        <dbReference type="ARBA" id="ARBA00022741"/>
    </source>
</evidence>
<dbReference type="SUPFAM" id="SSF55874">
    <property type="entry name" value="ATPase domain of HSP90 chaperone/DNA topoisomerase II/histidine kinase"/>
    <property type="match status" value="1"/>
</dbReference>
<dbReference type="SMART" id="SM00388">
    <property type="entry name" value="HisKA"/>
    <property type="match status" value="1"/>
</dbReference>
<feature type="domain" description="Histidine kinase" evidence="16">
    <location>
        <begin position="248"/>
        <end position="446"/>
    </location>
</feature>
<dbReference type="InterPro" id="IPR003661">
    <property type="entry name" value="HisK_dim/P_dom"/>
</dbReference>